<accession>X0V6K1</accession>
<reference evidence="3" key="1">
    <citation type="journal article" date="2014" name="Front. Microbiol.">
        <title>High frequency of phylogenetically diverse reductive dehalogenase-homologous genes in deep subseafloor sedimentary metagenomes.</title>
        <authorList>
            <person name="Kawai M."/>
            <person name="Futagami T."/>
            <person name="Toyoda A."/>
            <person name="Takaki Y."/>
            <person name="Nishi S."/>
            <person name="Hori S."/>
            <person name="Arai W."/>
            <person name="Tsubouchi T."/>
            <person name="Morono Y."/>
            <person name="Uchiyama I."/>
            <person name="Ito T."/>
            <person name="Fujiyama A."/>
            <person name="Inagaki F."/>
            <person name="Takami H."/>
        </authorList>
    </citation>
    <scope>NUCLEOTIDE SEQUENCE</scope>
    <source>
        <strain evidence="3">Expedition CK06-06</strain>
    </source>
</reference>
<sequence>LYTELAGNNPESYLQKVAMTQNNLGNFYVDLKRFDDAQKMFLESLKIYKSLIIPNPNVYLNDVAMTQNNLGILYYELKDFDRAEHFFKDALEINPNNCSVLFNAACLESLKNNTTTSLLYLKKSIDLDPSLLISIKEEKDLNNVRNSKEFKELFEM</sequence>
<feature type="non-terminal residue" evidence="3">
    <location>
        <position position="1"/>
    </location>
</feature>
<dbReference type="SMART" id="SM00028">
    <property type="entry name" value="TPR"/>
    <property type="match status" value="3"/>
</dbReference>
<evidence type="ECO:0000256" key="2">
    <source>
        <dbReference type="ARBA" id="ARBA00022803"/>
    </source>
</evidence>
<name>X0V6K1_9ZZZZ</name>
<keyword evidence="2" id="KW-0802">TPR repeat</keyword>
<dbReference type="PROSITE" id="PS50005">
    <property type="entry name" value="TPR"/>
    <property type="match status" value="2"/>
</dbReference>
<protein>
    <submittedName>
        <fullName evidence="3">Uncharacterized protein</fullName>
    </submittedName>
</protein>
<evidence type="ECO:0000256" key="1">
    <source>
        <dbReference type="ARBA" id="ARBA00022737"/>
    </source>
</evidence>
<dbReference type="SUPFAM" id="SSF48452">
    <property type="entry name" value="TPR-like"/>
    <property type="match status" value="1"/>
</dbReference>
<organism evidence="3">
    <name type="scientific">marine sediment metagenome</name>
    <dbReference type="NCBI Taxonomy" id="412755"/>
    <lineage>
        <taxon>unclassified sequences</taxon>
        <taxon>metagenomes</taxon>
        <taxon>ecological metagenomes</taxon>
    </lineage>
</organism>
<evidence type="ECO:0000313" key="3">
    <source>
        <dbReference type="EMBL" id="GAG13819.1"/>
    </source>
</evidence>
<dbReference type="InterPro" id="IPR011990">
    <property type="entry name" value="TPR-like_helical_dom_sf"/>
</dbReference>
<keyword evidence="1" id="KW-0677">Repeat</keyword>
<dbReference type="InterPro" id="IPR019734">
    <property type="entry name" value="TPR_rpt"/>
</dbReference>
<proteinExistence type="predicted"/>
<dbReference type="Gene3D" id="1.25.40.10">
    <property type="entry name" value="Tetratricopeptide repeat domain"/>
    <property type="match status" value="1"/>
</dbReference>
<dbReference type="NCBIfam" id="NF047558">
    <property type="entry name" value="TPR_END_plus"/>
    <property type="match status" value="1"/>
</dbReference>
<dbReference type="EMBL" id="BARS01022473">
    <property type="protein sequence ID" value="GAG13819.1"/>
    <property type="molecule type" value="Genomic_DNA"/>
</dbReference>
<dbReference type="PANTHER" id="PTHR45641">
    <property type="entry name" value="TETRATRICOPEPTIDE REPEAT PROTEIN (AFU_ORTHOLOGUE AFUA_6G03870)"/>
    <property type="match status" value="1"/>
</dbReference>
<gene>
    <name evidence="3" type="ORF">S01H1_35926</name>
</gene>
<dbReference type="PROSITE" id="PS50293">
    <property type="entry name" value="TPR_REGION"/>
    <property type="match status" value="1"/>
</dbReference>
<comment type="caution">
    <text evidence="3">The sequence shown here is derived from an EMBL/GenBank/DDBJ whole genome shotgun (WGS) entry which is preliminary data.</text>
</comment>
<dbReference type="AlphaFoldDB" id="X0V6K1"/>
<dbReference type="Pfam" id="PF13424">
    <property type="entry name" value="TPR_12"/>
    <property type="match status" value="1"/>
</dbReference>